<feature type="transmembrane region" description="Helical" evidence="5">
    <location>
        <begin position="185"/>
        <end position="205"/>
    </location>
</feature>
<keyword evidence="7" id="KW-1185">Reference proteome</keyword>
<dbReference type="PIRSF" id="PIRSF006060">
    <property type="entry name" value="AA_transporter"/>
    <property type="match status" value="1"/>
</dbReference>
<proteinExistence type="predicted"/>
<feature type="transmembrane region" description="Helical" evidence="5">
    <location>
        <begin position="59"/>
        <end position="79"/>
    </location>
</feature>
<feature type="transmembrane region" description="Helical" evidence="5">
    <location>
        <begin position="399"/>
        <end position="424"/>
    </location>
</feature>
<sequence>MNILTNLFRRKSHNQASLYLTNPEKLKLYDIVMIGVANIMGCSIYVVGGRIAATMSGPAIVLSFFIAAFLSSLAGLCYCELSSNIKGGGSTYLYTYTLIGELPAFMIGWILLMEYIIGSSSVARALTSYTDCIMNHNYSNLMRKYVKIDVVGLADYADLLAGIIIILLTFLLIFNINISSKVNNALATINILNIFIIIITGLFFVDLSNWEIPSQNITDIPVERLVNSMKYDFQKHKTPITGQSGFMPFGFHGVIAGAVICFYSFIGFDAITTTDRFSRVQPRRGGVLKVECGINARNETKNAKRVIPIGIISSLFICLTLYSFTYMVLTLDIPYYKMNLNTPIEMLLSKIDSQFVYVTIIIGSICGIFSSLLSGMIPGPRILQSMAHDGMTFKCLSKINFFFNGPVNATIACGICTAIIGVLFDLMQLINLLSIGTITNYIFVALCVHFS</sequence>
<keyword evidence="4 5" id="KW-0472">Membrane</keyword>
<dbReference type="Pfam" id="PF13520">
    <property type="entry name" value="AA_permease_2"/>
    <property type="match status" value="2"/>
</dbReference>
<dbReference type="GO" id="GO:0015171">
    <property type="term" value="F:amino acid transmembrane transporter activity"/>
    <property type="evidence" value="ECO:0007669"/>
    <property type="project" value="TreeGrafter"/>
</dbReference>
<comment type="subcellular location">
    <subcellularLocation>
        <location evidence="1">Membrane</location>
        <topology evidence="1">Multi-pass membrane protein</topology>
    </subcellularLocation>
</comment>
<evidence type="ECO:0000256" key="4">
    <source>
        <dbReference type="ARBA" id="ARBA00023136"/>
    </source>
</evidence>
<name>A0A177B2V0_9BILA</name>
<accession>A0A177B2V0</accession>
<feature type="transmembrane region" description="Helical" evidence="5">
    <location>
        <begin position="306"/>
        <end position="329"/>
    </location>
</feature>
<evidence type="ECO:0000313" key="7">
    <source>
        <dbReference type="Proteomes" id="UP000078046"/>
    </source>
</evidence>
<evidence type="ECO:0000313" key="6">
    <source>
        <dbReference type="EMBL" id="OAF68617.1"/>
    </source>
</evidence>
<evidence type="ECO:0000256" key="5">
    <source>
        <dbReference type="SAM" id="Phobius"/>
    </source>
</evidence>
<dbReference type="Gene3D" id="1.20.1740.10">
    <property type="entry name" value="Amino acid/polyamine transporter I"/>
    <property type="match status" value="1"/>
</dbReference>
<feature type="transmembrane region" description="Helical" evidence="5">
    <location>
        <begin position="249"/>
        <end position="271"/>
    </location>
</feature>
<dbReference type="PANTHER" id="PTHR43243">
    <property type="entry name" value="INNER MEMBRANE TRANSPORTER YGJI-RELATED"/>
    <property type="match status" value="1"/>
</dbReference>
<evidence type="ECO:0000256" key="2">
    <source>
        <dbReference type="ARBA" id="ARBA00022692"/>
    </source>
</evidence>
<dbReference type="PANTHER" id="PTHR43243:SF20">
    <property type="entry name" value="CATIONIC AMINO ACID TRANSPORTER 3"/>
    <property type="match status" value="1"/>
</dbReference>
<reference evidence="6 7" key="1">
    <citation type="submission" date="2016-04" db="EMBL/GenBank/DDBJ databases">
        <title>The genome of Intoshia linei affirms orthonectids as highly simplified spiralians.</title>
        <authorList>
            <person name="Mikhailov K.V."/>
            <person name="Slusarev G.S."/>
            <person name="Nikitin M.A."/>
            <person name="Logacheva M.D."/>
            <person name="Penin A."/>
            <person name="Aleoshin V."/>
            <person name="Panchin Y.V."/>
        </authorList>
    </citation>
    <scope>NUCLEOTIDE SEQUENCE [LARGE SCALE GENOMIC DNA]</scope>
    <source>
        <strain evidence="6">Intl2013</strain>
        <tissue evidence="6">Whole animal</tissue>
    </source>
</reference>
<dbReference type="InterPro" id="IPR002293">
    <property type="entry name" value="AA/rel_permease1"/>
</dbReference>
<dbReference type="AlphaFoldDB" id="A0A177B2V0"/>
<keyword evidence="3 5" id="KW-1133">Transmembrane helix</keyword>
<dbReference type="OrthoDB" id="3900342at2759"/>
<feature type="transmembrane region" description="Helical" evidence="5">
    <location>
        <begin position="355"/>
        <end position="378"/>
    </location>
</feature>
<keyword evidence="2 5" id="KW-0812">Transmembrane</keyword>
<dbReference type="Proteomes" id="UP000078046">
    <property type="component" value="Unassembled WGS sequence"/>
</dbReference>
<organism evidence="6 7">
    <name type="scientific">Intoshia linei</name>
    <dbReference type="NCBI Taxonomy" id="1819745"/>
    <lineage>
        <taxon>Eukaryota</taxon>
        <taxon>Metazoa</taxon>
        <taxon>Spiralia</taxon>
        <taxon>Lophotrochozoa</taxon>
        <taxon>Mesozoa</taxon>
        <taxon>Orthonectida</taxon>
        <taxon>Rhopaluridae</taxon>
        <taxon>Intoshia</taxon>
    </lineage>
</organism>
<feature type="transmembrane region" description="Helical" evidence="5">
    <location>
        <begin position="28"/>
        <end position="47"/>
    </location>
</feature>
<feature type="non-terminal residue" evidence="6">
    <location>
        <position position="451"/>
    </location>
</feature>
<dbReference type="GO" id="GO:0005886">
    <property type="term" value="C:plasma membrane"/>
    <property type="evidence" value="ECO:0007669"/>
    <property type="project" value="TreeGrafter"/>
</dbReference>
<evidence type="ECO:0000256" key="1">
    <source>
        <dbReference type="ARBA" id="ARBA00004141"/>
    </source>
</evidence>
<evidence type="ECO:0000256" key="3">
    <source>
        <dbReference type="ARBA" id="ARBA00022989"/>
    </source>
</evidence>
<feature type="transmembrane region" description="Helical" evidence="5">
    <location>
        <begin position="91"/>
        <end position="112"/>
    </location>
</feature>
<feature type="transmembrane region" description="Helical" evidence="5">
    <location>
        <begin position="430"/>
        <end position="450"/>
    </location>
</feature>
<comment type="caution">
    <text evidence="6">The sequence shown here is derived from an EMBL/GenBank/DDBJ whole genome shotgun (WGS) entry which is preliminary data.</text>
</comment>
<protein>
    <submittedName>
        <fullName evidence="6">Cationic amino acid transporter 2</fullName>
    </submittedName>
</protein>
<gene>
    <name evidence="6" type="ORF">A3Q56_03610</name>
</gene>
<dbReference type="EMBL" id="LWCA01000415">
    <property type="protein sequence ID" value="OAF68617.1"/>
    <property type="molecule type" value="Genomic_DNA"/>
</dbReference>
<feature type="transmembrane region" description="Helical" evidence="5">
    <location>
        <begin position="159"/>
        <end position="178"/>
    </location>
</feature>